<gene>
    <name evidence="2" type="ORF">FHY64_05280</name>
</gene>
<evidence type="ECO:0000313" key="3">
    <source>
        <dbReference type="Proteomes" id="UP000314011"/>
    </source>
</evidence>
<dbReference type="RefSeq" id="WP_140193373.1">
    <property type="nucleotide sequence ID" value="NZ_CP065915.1"/>
</dbReference>
<evidence type="ECO:0008006" key="4">
    <source>
        <dbReference type="Google" id="ProtNLM"/>
    </source>
</evidence>
<dbReference type="OrthoDB" id="7874896at2"/>
<comment type="caution">
    <text evidence="2">The sequence shown here is derived from an EMBL/GenBank/DDBJ whole genome shotgun (WGS) entry which is preliminary data.</text>
</comment>
<accession>A0A5C5GD71</accession>
<name>A0A5C5GD71_9RHOB</name>
<evidence type="ECO:0000256" key="1">
    <source>
        <dbReference type="SAM" id="SignalP"/>
    </source>
</evidence>
<feature type="chain" id="PRO_5022785944" description="NADH dehydrogenase" evidence="1">
    <location>
        <begin position="19"/>
        <end position="97"/>
    </location>
</feature>
<dbReference type="PROSITE" id="PS51257">
    <property type="entry name" value="PROKAR_LIPOPROTEIN"/>
    <property type="match status" value="1"/>
</dbReference>
<dbReference type="EMBL" id="VFFF01000001">
    <property type="protein sequence ID" value="TNY32693.1"/>
    <property type="molecule type" value="Genomic_DNA"/>
</dbReference>
<keyword evidence="3" id="KW-1185">Reference proteome</keyword>
<sequence length="97" mass="10031">MRAALAAIPFVLTLAACATEVPLPAGVTEDEVGIFRAAVVEAGCDVTNDTQAAVVEERTGFDSGKLRQITEYTARRGELSDTGQGGFRLNVGTCAAA</sequence>
<keyword evidence="1" id="KW-0732">Signal</keyword>
<evidence type="ECO:0000313" key="2">
    <source>
        <dbReference type="EMBL" id="TNY32693.1"/>
    </source>
</evidence>
<protein>
    <recommendedName>
        <fullName evidence="4">NADH dehydrogenase</fullName>
    </recommendedName>
</protein>
<feature type="signal peptide" evidence="1">
    <location>
        <begin position="1"/>
        <end position="18"/>
    </location>
</feature>
<reference evidence="2 3" key="1">
    <citation type="submission" date="2019-06" db="EMBL/GenBank/DDBJ databases">
        <title>Genome of new Rhodobacteraceae sp. SM1903.</title>
        <authorList>
            <person name="Ren X."/>
        </authorList>
    </citation>
    <scope>NUCLEOTIDE SEQUENCE [LARGE SCALE GENOMIC DNA]</scope>
    <source>
        <strain evidence="2 3">SM1903</strain>
    </source>
</reference>
<organism evidence="2 3">
    <name type="scientific">Pelagovum pacificum</name>
    <dbReference type="NCBI Taxonomy" id="2588711"/>
    <lineage>
        <taxon>Bacteria</taxon>
        <taxon>Pseudomonadati</taxon>
        <taxon>Pseudomonadota</taxon>
        <taxon>Alphaproteobacteria</taxon>
        <taxon>Rhodobacterales</taxon>
        <taxon>Paracoccaceae</taxon>
        <taxon>Pelagovum</taxon>
    </lineage>
</organism>
<dbReference type="AlphaFoldDB" id="A0A5C5GD71"/>
<dbReference type="Proteomes" id="UP000314011">
    <property type="component" value="Unassembled WGS sequence"/>
</dbReference>
<proteinExistence type="predicted"/>